<feature type="transmembrane region" description="Helical" evidence="2">
    <location>
        <begin position="118"/>
        <end position="142"/>
    </location>
</feature>
<evidence type="ECO:0000256" key="1">
    <source>
        <dbReference type="SAM" id="MobiDB-lite"/>
    </source>
</evidence>
<evidence type="ECO:0000256" key="2">
    <source>
        <dbReference type="SAM" id="Phobius"/>
    </source>
</evidence>
<evidence type="ECO:0000313" key="4">
    <source>
        <dbReference type="Proteomes" id="UP000501058"/>
    </source>
</evidence>
<keyword evidence="4" id="KW-1185">Reference proteome</keyword>
<feature type="transmembrane region" description="Helical" evidence="2">
    <location>
        <begin position="48"/>
        <end position="69"/>
    </location>
</feature>
<reference evidence="3 4" key="1">
    <citation type="submission" date="2020-03" db="EMBL/GenBank/DDBJ databases">
        <title>Propioniciclava sp. nov., isolated from Hydrophilus acuminatus.</title>
        <authorList>
            <person name="Hyun D.-W."/>
            <person name="Bae J.-W."/>
        </authorList>
    </citation>
    <scope>NUCLEOTIDE SEQUENCE [LARGE SCALE GENOMIC DNA]</scope>
    <source>
        <strain evidence="3 4">HDW11</strain>
    </source>
</reference>
<dbReference type="EMBL" id="CP049865">
    <property type="protein sequence ID" value="QIK73600.1"/>
    <property type="molecule type" value="Genomic_DNA"/>
</dbReference>
<sequence>MAILAILVGAVCALVWANLAVLPSYVVQTDGHAVISDGDLAEAFSADFWFSVLAVLGGAAIGVATWILLRMVGWPVALLTALLSLLGGVTCWGLGSLIGPGQFAQRMASAKAGESVRMALELTTPSALAIWVFAAVAIPLFAASLGPEMDADPDAEPRRRGRGTADVTDDDLEPAALIET</sequence>
<dbReference type="Proteomes" id="UP000501058">
    <property type="component" value="Chromosome"/>
</dbReference>
<name>A0A6G7YA03_9ACTN</name>
<evidence type="ECO:0008006" key="5">
    <source>
        <dbReference type="Google" id="ProtNLM"/>
    </source>
</evidence>
<dbReference type="AlphaFoldDB" id="A0A6G7YA03"/>
<dbReference type="KEGG" id="prv:G7070_16695"/>
<feature type="transmembrane region" description="Helical" evidence="2">
    <location>
        <begin position="76"/>
        <end position="98"/>
    </location>
</feature>
<gene>
    <name evidence="3" type="ORF">G7070_16695</name>
</gene>
<accession>A0A6G7YA03</accession>
<evidence type="ECO:0000313" key="3">
    <source>
        <dbReference type="EMBL" id="QIK73600.1"/>
    </source>
</evidence>
<keyword evidence="2" id="KW-0472">Membrane</keyword>
<keyword evidence="2" id="KW-1133">Transmembrane helix</keyword>
<dbReference type="RefSeq" id="WP_166234667.1">
    <property type="nucleotide sequence ID" value="NZ_CP049865.1"/>
</dbReference>
<protein>
    <recommendedName>
        <fullName evidence="5">DUF2567 domain-containing protein</fullName>
    </recommendedName>
</protein>
<keyword evidence="2" id="KW-0812">Transmembrane</keyword>
<proteinExistence type="predicted"/>
<organism evidence="3 4">
    <name type="scientific">Propioniciclava coleopterorum</name>
    <dbReference type="NCBI Taxonomy" id="2714937"/>
    <lineage>
        <taxon>Bacteria</taxon>
        <taxon>Bacillati</taxon>
        <taxon>Actinomycetota</taxon>
        <taxon>Actinomycetes</taxon>
        <taxon>Propionibacteriales</taxon>
        <taxon>Propionibacteriaceae</taxon>
        <taxon>Propioniciclava</taxon>
    </lineage>
</organism>
<feature type="region of interest" description="Disordered" evidence="1">
    <location>
        <begin position="149"/>
        <end position="180"/>
    </location>
</feature>